<sequence precursor="true">MRRIVWVALGWLLMLTAQAASFDCRQSSSKVEKLICSDHDLSKLDDALKMAYQKALEQSDSKQKVIDEQRQWLKKVRNACQDTSCMNKSYQDRIHDLTATPITDVPSQCNQQLRLILNESVDLARSIPATGLKDFDNGGDSDNVRTGYTTLIPDLTVALASAKCYLDAAKLLGQMRTSTDKDKVNKENVIARMAIEYASQNNTSRAINLFQTLTLENERSNAARGIIRSFVRTGDFKSAKDIAKKTEYYLLDDLIVFEIEYGYLTNAIAEADPKSNLPISTNARLLVIQEMARQGRFEESRPILDYVLSQTPDEEDTSASDWFWRELAYTYAKSGTLTDAMNAVEKIGTPLTRIQTYSRIAKVSKDREFSKSVLSSAMRVAESCHDTAEDRSCWLDWLNLARAYAENGDTDTALQLTKKPMAEAEFMIAEIATVRALQLDFSSAQRVLDSFPANDHFSPHYQNALEALAISEARVGEYQKAQNIFAEIPNGYIQSTIVMAAAAESPQRTVILTWLDLAKKIDSDNLQARAVQPLMAAFSRVDGVENAYKWLKNNEMSFKPFSRAKGRLGVVQGALGQVPGKEWVRSVIK</sequence>
<keyword evidence="1" id="KW-0732">Signal</keyword>
<gene>
    <name evidence="3" type="ordered locus">Slit_0894</name>
</gene>
<accession>D5CPW8</accession>
<organism evidence="3 4">
    <name type="scientific">Sideroxydans lithotrophicus (strain ES-1)</name>
    <dbReference type="NCBI Taxonomy" id="580332"/>
    <lineage>
        <taxon>Bacteria</taxon>
        <taxon>Pseudomonadati</taxon>
        <taxon>Pseudomonadota</taxon>
        <taxon>Betaproteobacteria</taxon>
        <taxon>Nitrosomonadales</taxon>
        <taxon>Gallionellaceae</taxon>
        <taxon>Sideroxydans</taxon>
    </lineage>
</organism>
<dbReference type="KEGG" id="slt:Slit_0894"/>
<dbReference type="InterPro" id="IPR009739">
    <property type="entry name" value="LprI-like_N"/>
</dbReference>
<dbReference type="Pfam" id="PF07007">
    <property type="entry name" value="LprI"/>
    <property type="match status" value="1"/>
</dbReference>
<evidence type="ECO:0000313" key="4">
    <source>
        <dbReference type="Proteomes" id="UP000001625"/>
    </source>
</evidence>
<dbReference type="InterPro" id="IPR011990">
    <property type="entry name" value="TPR-like_helical_dom_sf"/>
</dbReference>
<dbReference type="Proteomes" id="UP000001625">
    <property type="component" value="Chromosome"/>
</dbReference>
<keyword evidence="3" id="KW-0449">Lipoprotein</keyword>
<proteinExistence type="predicted"/>
<feature type="domain" description="Lysozyme inhibitor LprI-like N-terminal" evidence="2">
    <location>
        <begin position="24"/>
        <end position="97"/>
    </location>
</feature>
<dbReference type="EMBL" id="CP001965">
    <property type="protein sequence ID" value="ADE11132.1"/>
    <property type="molecule type" value="Genomic_DNA"/>
</dbReference>
<dbReference type="PANTHER" id="PTHR37549">
    <property type="entry name" value="LIPOPROTEIN LPRI"/>
    <property type="match status" value="1"/>
</dbReference>
<feature type="signal peptide" evidence="1">
    <location>
        <begin position="1"/>
        <end position="19"/>
    </location>
</feature>
<protein>
    <submittedName>
        <fullName evidence="3">Uncharacterized protein putative lipoprotein-like protein</fullName>
    </submittedName>
</protein>
<evidence type="ECO:0000259" key="2">
    <source>
        <dbReference type="Pfam" id="PF07007"/>
    </source>
</evidence>
<keyword evidence="4" id="KW-1185">Reference proteome</keyword>
<dbReference type="GO" id="GO:0005576">
    <property type="term" value="C:extracellular region"/>
    <property type="evidence" value="ECO:0007669"/>
    <property type="project" value="TreeGrafter"/>
</dbReference>
<dbReference type="eggNOG" id="COG4235">
    <property type="taxonomic scope" value="Bacteria"/>
</dbReference>
<evidence type="ECO:0000256" key="1">
    <source>
        <dbReference type="SAM" id="SignalP"/>
    </source>
</evidence>
<reference evidence="3 4" key="1">
    <citation type="submission" date="2010-03" db="EMBL/GenBank/DDBJ databases">
        <title>Complete sequence of Sideroxydans lithotrophicus ES-1.</title>
        <authorList>
            <consortium name="US DOE Joint Genome Institute"/>
            <person name="Lucas S."/>
            <person name="Copeland A."/>
            <person name="Lapidus A."/>
            <person name="Cheng J.-F."/>
            <person name="Bruce D."/>
            <person name="Goodwin L."/>
            <person name="Pitluck S."/>
            <person name="Munk A.C."/>
            <person name="Detter J.C."/>
            <person name="Han C."/>
            <person name="Tapia R."/>
            <person name="Larimer F."/>
            <person name="Land M."/>
            <person name="Hauser L."/>
            <person name="Kyrpides N."/>
            <person name="Ivanova N."/>
            <person name="Emerson D."/>
            <person name="Woyke T."/>
        </authorList>
    </citation>
    <scope>NUCLEOTIDE SEQUENCE [LARGE SCALE GENOMIC DNA]</scope>
    <source>
        <strain evidence="3 4">ES-1</strain>
    </source>
</reference>
<feature type="chain" id="PRO_5003069644" evidence="1">
    <location>
        <begin position="20"/>
        <end position="589"/>
    </location>
</feature>
<dbReference type="HOGENOM" id="CLU_463004_0_0_4"/>
<name>D5CPW8_SIDLE</name>
<dbReference type="InterPro" id="IPR052755">
    <property type="entry name" value="Lysozyme_Inhibitor_LprI"/>
</dbReference>
<dbReference type="PANTHER" id="PTHR37549:SF1">
    <property type="entry name" value="LIPOPROTEIN LPRI"/>
    <property type="match status" value="1"/>
</dbReference>
<dbReference type="OrthoDB" id="8592519at2"/>
<dbReference type="eggNOG" id="COG4461">
    <property type="taxonomic scope" value="Bacteria"/>
</dbReference>
<dbReference type="Gene3D" id="1.25.40.10">
    <property type="entry name" value="Tetratricopeptide repeat domain"/>
    <property type="match status" value="1"/>
</dbReference>
<evidence type="ECO:0000313" key="3">
    <source>
        <dbReference type="EMBL" id="ADE11132.1"/>
    </source>
</evidence>
<dbReference type="AlphaFoldDB" id="D5CPW8"/>
<dbReference type="SUPFAM" id="SSF48452">
    <property type="entry name" value="TPR-like"/>
    <property type="match status" value="1"/>
</dbReference>